<dbReference type="GO" id="GO:0006886">
    <property type="term" value="P:intracellular protein transport"/>
    <property type="evidence" value="ECO:0007669"/>
    <property type="project" value="InterPro"/>
</dbReference>
<dbReference type="PANTHER" id="PTHR12504">
    <property type="entry name" value="MITOCHONDRIAL IMPORT RECEPTOR SUBUNIT TOM22"/>
    <property type="match status" value="1"/>
</dbReference>
<evidence type="ECO:0000256" key="4">
    <source>
        <dbReference type="ARBA" id="ARBA00022692"/>
    </source>
</evidence>
<comment type="similarity">
    <text evidence="2">Belongs to the Tom22 family.</text>
</comment>
<keyword evidence="9" id="KW-0496">Mitochondrion</keyword>
<organism evidence="12 13">
    <name type="scientific">Rhizophlyctis rosea</name>
    <dbReference type="NCBI Taxonomy" id="64517"/>
    <lineage>
        <taxon>Eukaryota</taxon>
        <taxon>Fungi</taxon>
        <taxon>Fungi incertae sedis</taxon>
        <taxon>Chytridiomycota</taxon>
        <taxon>Chytridiomycota incertae sedis</taxon>
        <taxon>Chytridiomycetes</taxon>
        <taxon>Rhizophlyctidales</taxon>
        <taxon>Rhizophlyctidaceae</taxon>
        <taxon>Rhizophlyctis</taxon>
    </lineage>
</organism>
<evidence type="ECO:0000256" key="6">
    <source>
        <dbReference type="ARBA" id="ARBA00022927"/>
    </source>
</evidence>
<dbReference type="Proteomes" id="UP001212841">
    <property type="component" value="Unassembled WGS sequence"/>
</dbReference>
<dbReference type="Pfam" id="PF04281">
    <property type="entry name" value="Tom22"/>
    <property type="match status" value="1"/>
</dbReference>
<keyword evidence="10" id="KW-0472">Membrane</keyword>
<protein>
    <submittedName>
        <fullName evidence="12">Mitochondrial import receptor protein</fullName>
    </submittedName>
</protein>
<keyword evidence="7" id="KW-1133">Transmembrane helix</keyword>
<dbReference type="CDD" id="cd22884">
    <property type="entry name" value="TOM22"/>
    <property type="match status" value="1"/>
</dbReference>
<comment type="caution">
    <text evidence="12">The sequence shown here is derived from an EMBL/GenBank/DDBJ whole genome shotgun (WGS) entry which is preliminary data.</text>
</comment>
<evidence type="ECO:0000256" key="11">
    <source>
        <dbReference type="ARBA" id="ARBA00023170"/>
    </source>
</evidence>
<reference evidence="12" key="1">
    <citation type="submission" date="2020-05" db="EMBL/GenBank/DDBJ databases">
        <title>Phylogenomic resolution of chytrid fungi.</title>
        <authorList>
            <person name="Stajich J.E."/>
            <person name="Amses K."/>
            <person name="Simmons R."/>
            <person name="Seto K."/>
            <person name="Myers J."/>
            <person name="Bonds A."/>
            <person name="Quandt C.A."/>
            <person name="Barry K."/>
            <person name="Liu P."/>
            <person name="Grigoriev I."/>
            <person name="Longcore J.E."/>
            <person name="James T.Y."/>
        </authorList>
    </citation>
    <scope>NUCLEOTIDE SEQUENCE</scope>
    <source>
        <strain evidence="12">JEL0318</strain>
    </source>
</reference>
<evidence type="ECO:0000256" key="3">
    <source>
        <dbReference type="ARBA" id="ARBA00022448"/>
    </source>
</evidence>
<evidence type="ECO:0000256" key="5">
    <source>
        <dbReference type="ARBA" id="ARBA00022787"/>
    </source>
</evidence>
<keyword evidence="8" id="KW-0811">Translocation</keyword>
<dbReference type="InterPro" id="IPR005683">
    <property type="entry name" value="Tom22"/>
</dbReference>
<gene>
    <name evidence="12" type="primary">TOM22</name>
    <name evidence="12" type="ORF">HK097_008000</name>
</gene>
<evidence type="ECO:0000256" key="1">
    <source>
        <dbReference type="ARBA" id="ARBA00004572"/>
    </source>
</evidence>
<evidence type="ECO:0000313" key="12">
    <source>
        <dbReference type="EMBL" id="KAJ3051025.1"/>
    </source>
</evidence>
<keyword evidence="5" id="KW-1000">Mitochondrion outer membrane</keyword>
<name>A0AAD5SIQ5_9FUNG</name>
<accession>A0AAD5SIQ5</accession>
<evidence type="ECO:0000256" key="2">
    <source>
        <dbReference type="ARBA" id="ARBA00009874"/>
    </source>
</evidence>
<evidence type="ECO:0000256" key="8">
    <source>
        <dbReference type="ARBA" id="ARBA00023010"/>
    </source>
</evidence>
<dbReference type="EMBL" id="JADGJD010000444">
    <property type="protein sequence ID" value="KAJ3051025.1"/>
    <property type="molecule type" value="Genomic_DNA"/>
</dbReference>
<keyword evidence="6" id="KW-0653">Protein transport</keyword>
<keyword evidence="11 12" id="KW-0675">Receptor</keyword>
<comment type="subcellular location">
    <subcellularLocation>
        <location evidence="1">Mitochondrion outer membrane</location>
        <topology evidence="1">Single-pass membrane protein</topology>
    </subcellularLocation>
</comment>
<proteinExistence type="inferred from homology"/>
<dbReference type="GO" id="GO:0005741">
    <property type="term" value="C:mitochondrial outer membrane"/>
    <property type="evidence" value="ECO:0007669"/>
    <property type="project" value="UniProtKB-SubCell"/>
</dbReference>
<keyword evidence="4" id="KW-0812">Transmembrane</keyword>
<dbReference type="AlphaFoldDB" id="A0AAD5SIQ5"/>
<keyword evidence="3" id="KW-0813">Transport</keyword>
<sequence>MPQLTELSVEERETVDIVLEDDGDENYVDDDGQYDDLDALEDAALPSDSDDDLDDDLADESILDRFAALKDVVPPTARAKVYNGIATAGSWTWSTGRFIGSAAWVIATGALLVLLPVALELEKEAAMLQQEAQARGAQQQAQQLIGTPGAAPAIGTQ</sequence>
<evidence type="ECO:0000313" key="13">
    <source>
        <dbReference type="Proteomes" id="UP001212841"/>
    </source>
</evidence>
<dbReference type="PANTHER" id="PTHR12504:SF0">
    <property type="entry name" value="MITOCHONDRIAL IMPORT RECEPTOR SUBUNIT TOM22 HOMOLOG"/>
    <property type="match status" value="1"/>
</dbReference>
<evidence type="ECO:0000256" key="7">
    <source>
        <dbReference type="ARBA" id="ARBA00022989"/>
    </source>
</evidence>
<keyword evidence="13" id="KW-1185">Reference proteome</keyword>
<evidence type="ECO:0000256" key="9">
    <source>
        <dbReference type="ARBA" id="ARBA00023128"/>
    </source>
</evidence>
<evidence type="ECO:0000256" key="10">
    <source>
        <dbReference type="ARBA" id="ARBA00023136"/>
    </source>
</evidence>